<dbReference type="EMBL" id="CP003969">
    <property type="protein sequence ID" value="AGP38046.1"/>
    <property type="molecule type" value="Genomic_DNA"/>
</dbReference>
<dbReference type="Proteomes" id="UP000014803">
    <property type="component" value="Chromosome"/>
</dbReference>
<organism evidence="1 2">
    <name type="scientific">Sorangium cellulosum So0157-2</name>
    <dbReference type="NCBI Taxonomy" id="1254432"/>
    <lineage>
        <taxon>Bacteria</taxon>
        <taxon>Pseudomonadati</taxon>
        <taxon>Myxococcota</taxon>
        <taxon>Polyangia</taxon>
        <taxon>Polyangiales</taxon>
        <taxon>Polyangiaceae</taxon>
        <taxon>Sorangium</taxon>
    </lineage>
</organism>
<protein>
    <submittedName>
        <fullName evidence="1">Uncharacterized protein</fullName>
    </submittedName>
</protein>
<evidence type="ECO:0000313" key="1">
    <source>
        <dbReference type="EMBL" id="AGP38046.1"/>
    </source>
</evidence>
<proteinExistence type="predicted"/>
<sequence length="38" mass="3787">MAGRCAGVERPAASAAGATFALGDRIAGARSTRRALRA</sequence>
<dbReference type="AlphaFoldDB" id="S4Y0M6"/>
<dbReference type="STRING" id="1254432.SCE1572_28395"/>
<name>S4Y0M6_SORCE</name>
<dbReference type="PATRIC" id="fig|1254432.3.peg.6420"/>
<dbReference type="HOGENOM" id="CLU_3333124_0_0_7"/>
<dbReference type="KEGG" id="scu:SCE1572_28395"/>
<evidence type="ECO:0000313" key="2">
    <source>
        <dbReference type="Proteomes" id="UP000014803"/>
    </source>
</evidence>
<reference evidence="1 2" key="1">
    <citation type="journal article" date="2013" name="Sci. Rep.">
        <title>Extraordinary expansion of a Sorangium cellulosum genome from an alkaline milieu.</title>
        <authorList>
            <person name="Han K."/>
            <person name="Li Z.F."/>
            <person name="Peng R."/>
            <person name="Zhu L.P."/>
            <person name="Zhou T."/>
            <person name="Wang L.G."/>
            <person name="Li S.G."/>
            <person name="Zhang X.B."/>
            <person name="Hu W."/>
            <person name="Wu Z.H."/>
            <person name="Qin N."/>
            <person name="Li Y.Z."/>
        </authorList>
    </citation>
    <scope>NUCLEOTIDE SEQUENCE [LARGE SCALE GENOMIC DNA]</scope>
    <source>
        <strain evidence="1 2">So0157-2</strain>
    </source>
</reference>
<accession>S4Y0M6</accession>
<gene>
    <name evidence="1" type="ORF">SCE1572_28395</name>
</gene>